<feature type="compositionally biased region" description="Polar residues" evidence="4">
    <location>
        <begin position="1"/>
        <end position="15"/>
    </location>
</feature>
<organism evidence="5 6">
    <name type="scientific">Salinomyces thailandicus</name>
    <dbReference type="NCBI Taxonomy" id="706561"/>
    <lineage>
        <taxon>Eukaryota</taxon>
        <taxon>Fungi</taxon>
        <taxon>Dikarya</taxon>
        <taxon>Ascomycota</taxon>
        <taxon>Pezizomycotina</taxon>
        <taxon>Dothideomycetes</taxon>
        <taxon>Dothideomycetidae</taxon>
        <taxon>Mycosphaerellales</taxon>
        <taxon>Teratosphaeriaceae</taxon>
        <taxon>Salinomyces</taxon>
    </lineage>
</organism>
<dbReference type="PANTHER" id="PTHR12001:SF44">
    <property type="entry name" value="GERANYLGERANYL PYROPHOSPHATE SYNTHASE"/>
    <property type="match status" value="1"/>
</dbReference>
<dbReference type="GO" id="GO:0008299">
    <property type="term" value="P:isoprenoid biosynthetic process"/>
    <property type="evidence" value="ECO:0007669"/>
    <property type="project" value="InterPro"/>
</dbReference>
<dbReference type="Pfam" id="PF00348">
    <property type="entry name" value="polyprenyl_synt"/>
    <property type="match status" value="1"/>
</dbReference>
<comment type="caution">
    <text evidence="5">The sequence shown here is derived from an EMBL/GenBank/DDBJ whole genome shotgun (WGS) entry which is preliminary data.</text>
</comment>
<dbReference type="SUPFAM" id="SSF48576">
    <property type="entry name" value="Terpenoid synthases"/>
    <property type="match status" value="1"/>
</dbReference>
<dbReference type="GO" id="GO:0046165">
    <property type="term" value="P:alcohol biosynthetic process"/>
    <property type="evidence" value="ECO:0007669"/>
    <property type="project" value="UniProtKB-ARBA"/>
</dbReference>
<sequence length="624" mass="67212">MATATQPSTSFTSAKPPSAAPPRIDLDADATHFDLRYDPRSFETQVSRAPTAEGENLRALDRPTLGAVDVEASTAGRRETGGLGTTTALAGLAGTEREEDESWRQHRFVEGIADSGKAAQGSGSTTGEGASSYRRGSPDLRDNLGESSSLQTHTVNPATIPVRTSSSKAVPTTNGEREKRRHSQQSTGTSVTSPKRSPTKQRSLGSVPEESRRGSGQAVQQKMRGEEVGRSLPRYPPQLMNGSAPGSISSGEGREAGSTASTYQPTGLPPSAATYNDDTLGDGDQDPQQPPTDDPLATSPTHNWTTEKENILRGPYNYLESHPGKDIRTQLITAFNAWLRVPPTSLQTITTVIGMLHTASLLIDDVEDSSSLRRGIPVAHHIFGPAQTINSANYIYFQALQHLVTLHNPSAIQIYTDELCNLHRGQGMDLFWRDTLTCPTEADYLEMVSNKTGGLFRLAIKLLCAESPSHQLYLHQTTPTDPPPPDYLPLANTIGLLFQILDDYLNLASPTYTSHKGLAEDLTEGKFSFPIIHSIRQDPSNLVLLNVLREKTKDEEVKRFAVGYMEGTGSLAYTRRVLRGLERRAGEAVGVLEAVVGAEGGVGVRGILEGLRVARGKGGGGGKE</sequence>
<dbReference type="GO" id="GO:0004659">
    <property type="term" value="F:prenyltransferase activity"/>
    <property type="evidence" value="ECO:0007669"/>
    <property type="project" value="InterPro"/>
</dbReference>
<dbReference type="CDD" id="cd00685">
    <property type="entry name" value="Trans_IPPS_HT"/>
    <property type="match status" value="1"/>
</dbReference>
<dbReference type="Proteomes" id="UP000308549">
    <property type="component" value="Unassembled WGS sequence"/>
</dbReference>
<feature type="compositionally biased region" description="Polar residues" evidence="4">
    <location>
        <begin position="184"/>
        <end position="204"/>
    </location>
</feature>
<dbReference type="OrthoDB" id="6921389at2759"/>
<gene>
    <name evidence="5" type="ORF">B0A50_08148</name>
</gene>
<evidence type="ECO:0000256" key="3">
    <source>
        <dbReference type="ARBA" id="ARBA00022842"/>
    </source>
</evidence>
<evidence type="ECO:0000313" key="6">
    <source>
        <dbReference type="Proteomes" id="UP000308549"/>
    </source>
</evidence>
<keyword evidence="2" id="KW-0479">Metal-binding</keyword>
<accession>A0A4U0TKY0</accession>
<dbReference type="Gene3D" id="1.10.600.10">
    <property type="entry name" value="Farnesyl Diphosphate Synthase"/>
    <property type="match status" value="1"/>
</dbReference>
<dbReference type="InterPro" id="IPR008949">
    <property type="entry name" value="Isoprenoid_synthase_dom_sf"/>
</dbReference>
<dbReference type="SFLD" id="SFLDS00005">
    <property type="entry name" value="Isoprenoid_Synthase_Type_I"/>
    <property type="match status" value="1"/>
</dbReference>
<dbReference type="AlphaFoldDB" id="A0A4U0TKY0"/>
<dbReference type="InterPro" id="IPR033749">
    <property type="entry name" value="Polyprenyl_synt_CS"/>
</dbReference>
<protein>
    <submittedName>
        <fullName evidence="5">Uncharacterized protein</fullName>
    </submittedName>
</protein>
<keyword evidence="3" id="KW-0460">Magnesium</keyword>
<dbReference type="GO" id="GO:0043386">
    <property type="term" value="P:mycotoxin biosynthetic process"/>
    <property type="evidence" value="ECO:0007669"/>
    <property type="project" value="UniProtKB-ARBA"/>
</dbReference>
<dbReference type="InterPro" id="IPR000092">
    <property type="entry name" value="Polyprenyl_synt"/>
</dbReference>
<dbReference type="GO" id="GO:0046872">
    <property type="term" value="F:metal ion binding"/>
    <property type="evidence" value="ECO:0007669"/>
    <property type="project" value="UniProtKB-KW"/>
</dbReference>
<feature type="region of interest" description="Disordered" evidence="4">
    <location>
        <begin position="41"/>
        <end position="308"/>
    </location>
</feature>
<feature type="region of interest" description="Disordered" evidence="4">
    <location>
        <begin position="1"/>
        <end position="29"/>
    </location>
</feature>
<proteinExistence type="predicted"/>
<evidence type="ECO:0000256" key="2">
    <source>
        <dbReference type="ARBA" id="ARBA00022723"/>
    </source>
</evidence>
<feature type="compositionally biased region" description="Low complexity" evidence="4">
    <location>
        <begin position="118"/>
        <end position="132"/>
    </location>
</feature>
<feature type="compositionally biased region" description="Polar residues" evidence="4">
    <location>
        <begin position="240"/>
        <end position="250"/>
    </location>
</feature>
<dbReference type="PROSITE" id="PS00723">
    <property type="entry name" value="POLYPRENYL_SYNTHASE_1"/>
    <property type="match status" value="1"/>
</dbReference>
<dbReference type="PANTHER" id="PTHR12001">
    <property type="entry name" value="GERANYLGERANYL PYROPHOSPHATE SYNTHASE"/>
    <property type="match status" value="1"/>
</dbReference>
<dbReference type="EMBL" id="NAJL01000071">
    <property type="protein sequence ID" value="TKA22578.1"/>
    <property type="molecule type" value="Genomic_DNA"/>
</dbReference>
<keyword evidence="1" id="KW-0808">Transferase</keyword>
<feature type="compositionally biased region" description="Polar residues" evidence="4">
    <location>
        <begin position="145"/>
        <end position="174"/>
    </location>
</feature>
<evidence type="ECO:0000256" key="4">
    <source>
        <dbReference type="SAM" id="MobiDB-lite"/>
    </source>
</evidence>
<reference evidence="5 6" key="1">
    <citation type="submission" date="2017-03" db="EMBL/GenBank/DDBJ databases">
        <title>Genomes of endolithic fungi from Antarctica.</title>
        <authorList>
            <person name="Coleine C."/>
            <person name="Masonjones S."/>
            <person name="Stajich J.E."/>
        </authorList>
    </citation>
    <scope>NUCLEOTIDE SEQUENCE [LARGE SCALE GENOMIC DNA]</scope>
    <source>
        <strain evidence="5 6">CCFEE 6315</strain>
    </source>
</reference>
<evidence type="ECO:0000313" key="5">
    <source>
        <dbReference type="EMBL" id="TKA22578.1"/>
    </source>
</evidence>
<name>A0A4U0TKY0_9PEZI</name>
<keyword evidence="6" id="KW-1185">Reference proteome</keyword>
<dbReference type="PROSITE" id="PS00444">
    <property type="entry name" value="POLYPRENYL_SYNTHASE_2"/>
    <property type="match status" value="1"/>
</dbReference>
<feature type="compositionally biased region" description="Low complexity" evidence="4">
    <location>
        <begin position="85"/>
        <end position="94"/>
    </location>
</feature>
<evidence type="ECO:0000256" key="1">
    <source>
        <dbReference type="ARBA" id="ARBA00022679"/>
    </source>
</evidence>